<evidence type="ECO:0000259" key="6">
    <source>
        <dbReference type="PROSITE" id="PS50948"/>
    </source>
</evidence>
<reference evidence="7" key="1">
    <citation type="journal article" date="2023" name="bioRxiv">
        <title>Improved chromosome-level genome assembly for marigold (Tagetes erecta).</title>
        <authorList>
            <person name="Jiang F."/>
            <person name="Yuan L."/>
            <person name="Wang S."/>
            <person name="Wang H."/>
            <person name="Xu D."/>
            <person name="Wang A."/>
            <person name="Fan W."/>
        </authorList>
    </citation>
    <scope>NUCLEOTIDE SEQUENCE</scope>
    <source>
        <strain evidence="7">WSJ</strain>
        <tissue evidence="7">Leaf</tissue>
    </source>
</reference>
<evidence type="ECO:0000313" key="7">
    <source>
        <dbReference type="EMBL" id="KAK1416398.1"/>
    </source>
</evidence>
<dbReference type="Pfam" id="PF00954">
    <property type="entry name" value="S_locus_glycop"/>
    <property type="match status" value="1"/>
</dbReference>
<evidence type="ECO:0000256" key="3">
    <source>
        <dbReference type="ARBA" id="ARBA00023180"/>
    </source>
</evidence>
<keyword evidence="2" id="KW-1015">Disulfide bond</keyword>
<dbReference type="InterPro" id="IPR001480">
    <property type="entry name" value="Bulb-type_lectin_dom"/>
</dbReference>
<dbReference type="Proteomes" id="UP001229421">
    <property type="component" value="Unassembled WGS sequence"/>
</dbReference>
<comment type="caution">
    <text evidence="7">The sequence shown here is derived from an EMBL/GenBank/DDBJ whole genome shotgun (WGS) entry which is preliminary data.</text>
</comment>
<sequence>MLSNCYSSTAQSFVPSRTVNLSTIWHTNDTSIIISESNLARFSYGFTCEEQLCFNSESFFFSVYIYGKNGYDPRVVWSANPDHPVGSNATLNFTAAGELVLQDGNGSIVWTTNTTGKSVVGMNLTDIGNLVLFDDQNSVVWQSFDHPTDCWLPGQRLFEDQKLKSSVSLSNLTGEEGMYYSLQVTDKGLFAYIESNPPQAYYGMSPSRYLNYTDTHKGRRYAKYFNSTLSLYIYSTEPSDPDSATSIIPEPLSSDPDLSKPQDSTTQYMKLMPSGQLQVFAWQPGSEKWTVLIDITNMTLDNECSYPMICGRNSFCSSNQQCSCPKFEYFKPMEDDQPNMGCSEINPLNCNSMQDQVFITLKNVTYFALDPDMAGVNMETCKQVCRDNCSCKAAFFKYDSNTSSGECFLPSELFTMWKDERGRHGYSAFIKVQNVTSPPLPRRNSTVEGSSNRESHKVARVVGSTIGSFMLVLVAGIEESRHLLSVFQKCWEQGTLLDIVDISSEDMQTNATEVVKMMKIASWCLQTDYTRRPPMSSVVKVLEGGMDVESDLDYNFTHPRIQRNHSQEKDLTPLLPSVLSGPSSSDLLFKYQKN</sequence>
<evidence type="ECO:0000256" key="2">
    <source>
        <dbReference type="ARBA" id="ARBA00023157"/>
    </source>
</evidence>
<gene>
    <name evidence="7" type="ORF">QVD17_32189</name>
</gene>
<dbReference type="PROSITE" id="PS50927">
    <property type="entry name" value="BULB_LECTIN"/>
    <property type="match status" value="1"/>
</dbReference>
<dbReference type="SUPFAM" id="SSF51110">
    <property type="entry name" value="alpha-D-mannose-specific plant lectins"/>
    <property type="match status" value="1"/>
</dbReference>
<name>A0AAD8K5S2_TARER</name>
<dbReference type="PANTHER" id="PTHR47976">
    <property type="entry name" value="G-TYPE LECTIN S-RECEPTOR-LIKE SERINE/THREONINE-PROTEIN KINASE SD2-5"/>
    <property type="match status" value="1"/>
</dbReference>
<evidence type="ECO:0000313" key="8">
    <source>
        <dbReference type="Proteomes" id="UP001229421"/>
    </source>
</evidence>
<keyword evidence="1" id="KW-0732">Signal</keyword>
<feature type="domain" description="Bulb-type lectin" evidence="5">
    <location>
        <begin position="30"/>
        <end position="145"/>
    </location>
</feature>
<evidence type="ECO:0000259" key="5">
    <source>
        <dbReference type="PROSITE" id="PS50927"/>
    </source>
</evidence>
<dbReference type="AlphaFoldDB" id="A0AAD8K5S2"/>
<dbReference type="Pfam" id="PF01453">
    <property type="entry name" value="B_lectin"/>
    <property type="match status" value="1"/>
</dbReference>
<dbReference type="Pfam" id="PF08276">
    <property type="entry name" value="PAN_2"/>
    <property type="match status" value="1"/>
</dbReference>
<dbReference type="InterPro" id="IPR036426">
    <property type="entry name" value="Bulb-type_lectin_dom_sf"/>
</dbReference>
<accession>A0AAD8K5S2</accession>
<dbReference type="EMBL" id="JAUHHV010000008">
    <property type="protein sequence ID" value="KAK1416398.1"/>
    <property type="molecule type" value="Genomic_DNA"/>
</dbReference>
<dbReference type="SMART" id="SM00108">
    <property type="entry name" value="B_lectin"/>
    <property type="match status" value="1"/>
</dbReference>
<feature type="region of interest" description="Disordered" evidence="4">
    <location>
        <begin position="238"/>
        <end position="265"/>
    </location>
</feature>
<dbReference type="CDD" id="cd00028">
    <property type="entry name" value="B_lectin"/>
    <property type="match status" value="1"/>
</dbReference>
<dbReference type="CDD" id="cd01098">
    <property type="entry name" value="PAN_AP_plant"/>
    <property type="match status" value="1"/>
</dbReference>
<proteinExistence type="predicted"/>
<feature type="domain" description="Apple" evidence="6">
    <location>
        <begin position="350"/>
        <end position="433"/>
    </location>
</feature>
<protein>
    <submittedName>
        <fullName evidence="7">Uncharacterized protein</fullName>
    </submittedName>
</protein>
<keyword evidence="3" id="KW-0325">Glycoprotein</keyword>
<keyword evidence="8" id="KW-1185">Reference proteome</keyword>
<dbReference type="FunFam" id="2.90.10.30:FF:000003">
    <property type="entry name" value="Os04g0303100 protein"/>
    <property type="match status" value="1"/>
</dbReference>
<organism evidence="7 8">
    <name type="scientific">Tagetes erecta</name>
    <name type="common">African marigold</name>
    <dbReference type="NCBI Taxonomy" id="13708"/>
    <lineage>
        <taxon>Eukaryota</taxon>
        <taxon>Viridiplantae</taxon>
        <taxon>Streptophyta</taxon>
        <taxon>Embryophyta</taxon>
        <taxon>Tracheophyta</taxon>
        <taxon>Spermatophyta</taxon>
        <taxon>Magnoliopsida</taxon>
        <taxon>eudicotyledons</taxon>
        <taxon>Gunneridae</taxon>
        <taxon>Pentapetalae</taxon>
        <taxon>asterids</taxon>
        <taxon>campanulids</taxon>
        <taxon>Asterales</taxon>
        <taxon>Asteraceae</taxon>
        <taxon>Asteroideae</taxon>
        <taxon>Heliantheae alliance</taxon>
        <taxon>Tageteae</taxon>
        <taxon>Tagetes</taxon>
    </lineage>
</organism>
<dbReference type="InterPro" id="IPR003609">
    <property type="entry name" value="Pan_app"/>
</dbReference>
<evidence type="ECO:0000256" key="4">
    <source>
        <dbReference type="SAM" id="MobiDB-lite"/>
    </source>
</evidence>
<dbReference type="InterPro" id="IPR000858">
    <property type="entry name" value="S_locus_glycoprot_dom"/>
</dbReference>
<dbReference type="PROSITE" id="PS50948">
    <property type="entry name" value="PAN"/>
    <property type="match status" value="1"/>
</dbReference>
<dbReference type="PANTHER" id="PTHR47976:SF30">
    <property type="entry name" value="RECEPTOR-LIKE SERINE_THREONINE-PROTEIN KINASE"/>
    <property type="match status" value="1"/>
</dbReference>
<evidence type="ECO:0000256" key="1">
    <source>
        <dbReference type="ARBA" id="ARBA00022729"/>
    </source>
</evidence>
<dbReference type="Gene3D" id="1.10.510.10">
    <property type="entry name" value="Transferase(Phosphotransferase) domain 1"/>
    <property type="match status" value="1"/>
</dbReference>
<dbReference type="InterPro" id="IPR051343">
    <property type="entry name" value="G-type_lectin_kinases/EP1-like"/>
</dbReference>
<dbReference type="GO" id="GO:0048544">
    <property type="term" value="P:recognition of pollen"/>
    <property type="evidence" value="ECO:0007669"/>
    <property type="project" value="InterPro"/>
</dbReference>
<dbReference type="Gene3D" id="2.90.10.30">
    <property type="match status" value="1"/>
</dbReference>